<comment type="caution">
    <text evidence="1">The sequence shown here is derived from an EMBL/GenBank/DDBJ whole genome shotgun (WGS) entry which is preliminary data.</text>
</comment>
<gene>
    <name evidence="1" type="ORF">F8M41_008328</name>
</gene>
<sequence length="199" mass="23084">MPCYIDTIVKINQIRQTYRDESKLTLYAIGAYPIKSKDCELELVLFVPINKEEKDPNTQSIFEKNEFYCISRKIIFANFNSNLKLKMTIISSIHLTITRDLGSNRCSLKALLVGIMQDKLTKIDNENAIINVQVDDYAGQNYNFIIKIVFSHHNARFKHLINPTQTIESMLFIVGQNEVIEKDLYIYATDISYININFE</sequence>
<keyword evidence="2" id="KW-1185">Reference proteome</keyword>
<dbReference type="AlphaFoldDB" id="A0A8H4AVV6"/>
<dbReference type="Proteomes" id="UP000439903">
    <property type="component" value="Unassembled WGS sequence"/>
</dbReference>
<accession>A0A8H4AVV6</accession>
<dbReference type="OrthoDB" id="2397048at2759"/>
<evidence type="ECO:0000313" key="2">
    <source>
        <dbReference type="Proteomes" id="UP000439903"/>
    </source>
</evidence>
<evidence type="ECO:0000313" key="1">
    <source>
        <dbReference type="EMBL" id="KAF0537663.1"/>
    </source>
</evidence>
<dbReference type="EMBL" id="WTPW01000188">
    <property type="protein sequence ID" value="KAF0537663.1"/>
    <property type="molecule type" value="Genomic_DNA"/>
</dbReference>
<name>A0A8H4AVV6_GIGMA</name>
<proteinExistence type="predicted"/>
<reference evidence="1 2" key="1">
    <citation type="journal article" date="2019" name="Environ. Microbiol.">
        <title>At the nexus of three kingdoms: the genome of the mycorrhizal fungus Gigaspora margarita provides insights into plant, endobacterial and fungal interactions.</title>
        <authorList>
            <person name="Venice F."/>
            <person name="Ghignone S."/>
            <person name="Salvioli di Fossalunga A."/>
            <person name="Amselem J."/>
            <person name="Novero M."/>
            <person name="Xianan X."/>
            <person name="Sedzielewska Toro K."/>
            <person name="Morin E."/>
            <person name="Lipzen A."/>
            <person name="Grigoriev I.V."/>
            <person name="Henrissat B."/>
            <person name="Martin F.M."/>
            <person name="Bonfante P."/>
        </authorList>
    </citation>
    <scope>NUCLEOTIDE SEQUENCE [LARGE SCALE GENOMIC DNA]</scope>
    <source>
        <strain evidence="1 2">BEG34</strain>
    </source>
</reference>
<organism evidence="1 2">
    <name type="scientific">Gigaspora margarita</name>
    <dbReference type="NCBI Taxonomy" id="4874"/>
    <lineage>
        <taxon>Eukaryota</taxon>
        <taxon>Fungi</taxon>
        <taxon>Fungi incertae sedis</taxon>
        <taxon>Mucoromycota</taxon>
        <taxon>Glomeromycotina</taxon>
        <taxon>Glomeromycetes</taxon>
        <taxon>Diversisporales</taxon>
        <taxon>Gigasporaceae</taxon>
        <taxon>Gigaspora</taxon>
    </lineage>
</organism>
<protein>
    <submittedName>
        <fullName evidence="1">Uncharacterized protein</fullName>
    </submittedName>
</protein>